<dbReference type="PROSITE" id="PS51318">
    <property type="entry name" value="TAT"/>
    <property type="match status" value="1"/>
</dbReference>
<gene>
    <name evidence="1" type="ORF">NDI89_06700</name>
</gene>
<keyword evidence="2" id="KW-1185">Reference proteome</keyword>
<sequence length="251" mass="26464">MVDNHSRRKWIRGIGIGTASLTIPGTALADGANGDETEANYYDQDEGNLDLTVETVELDGKTAVLSVCEDTDTGEEAAFVSEIETSEAGVQSTQGKLKGELTPAAEPTVGAQTAEADDASLLKRSDPEKVKEVIRKLNEDGVDTLDHGGWEGVIHNLPTEAEDYIVRAEWYMNDLEEDCEADFWEAPTHWQFGIGVEWTDLMDDLISNAAFTAALGSLLGAGLSAAAASITGPGAGVAAAVGLAAVQLLEP</sequence>
<organism evidence="1 2">
    <name type="scientific">Natrinema salsiterrestre</name>
    <dbReference type="NCBI Taxonomy" id="2950540"/>
    <lineage>
        <taxon>Archaea</taxon>
        <taxon>Methanobacteriati</taxon>
        <taxon>Methanobacteriota</taxon>
        <taxon>Stenosarchaea group</taxon>
        <taxon>Halobacteria</taxon>
        <taxon>Halobacteriales</taxon>
        <taxon>Natrialbaceae</taxon>
        <taxon>Natrinema</taxon>
    </lineage>
</organism>
<evidence type="ECO:0000313" key="1">
    <source>
        <dbReference type="EMBL" id="MDF9745273.1"/>
    </source>
</evidence>
<accession>A0A9Q4L1S8</accession>
<dbReference type="AlphaFoldDB" id="A0A9Q4L1S8"/>
<evidence type="ECO:0000313" key="2">
    <source>
        <dbReference type="Proteomes" id="UP001154061"/>
    </source>
</evidence>
<dbReference type="Proteomes" id="UP001154061">
    <property type="component" value="Unassembled WGS sequence"/>
</dbReference>
<reference evidence="1" key="1">
    <citation type="submission" date="2022-06" db="EMBL/GenBank/DDBJ databases">
        <title>Natrinema sp. a new haloarchaeum isolate from saline soil.</title>
        <authorList>
            <person name="Strakova D."/>
            <person name="Galisteo C."/>
            <person name="Sanchez-Porro C."/>
            <person name="Ventosa A."/>
        </authorList>
    </citation>
    <scope>NUCLEOTIDE SEQUENCE</scope>
    <source>
        <strain evidence="1">S1CR25-10</strain>
    </source>
</reference>
<dbReference type="InterPro" id="IPR006311">
    <property type="entry name" value="TAT_signal"/>
</dbReference>
<comment type="caution">
    <text evidence="1">The sequence shown here is derived from an EMBL/GenBank/DDBJ whole genome shotgun (WGS) entry which is preliminary data.</text>
</comment>
<proteinExistence type="predicted"/>
<dbReference type="RefSeq" id="WP_277520751.1">
    <property type="nucleotide sequence ID" value="NZ_JAMQOT010000002.1"/>
</dbReference>
<dbReference type="EMBL" id="JAMQOT010000002">
    <property type="protein sequence ID" value="MDF9745273.1"/>
    <property type="molecule type" value="Genomic_DNA"/>
</dbReference>
<name>A0A9Q4L1S8_9EURY</name>
<protein>
    <submittedName>
        <fullName evidence="1">Uncharacterized protein</fullName>
    </submittedName>
</protein>